<feature type="region of interest" description="Disordered" evidence="1">
    <location>
        <begin position="1460"/>
        <end position="1506"/>
    </location>
</feature>
<reference evidence="2 3" key="1">
    <citation type="journal article" date="2018" name="Plant J.">
        <title>Genome sequences of Chlorella sorokiniana UTEX 1602 and Micractinium conductrix SAG 241.80: implications to maltose excretion by a green alga.</title>
        <authorList>
            <person name="Arriola M.B."/>
            <person name="Velmurugan N."/>
            <person name="Zhang Y."/>
            <person name="Plunkett M.H."/>
            <person name="Hondzo H."/>
            <person name="Barney B.M."/>
        </authorList>
    </citation>
    <scope>NUCLEOTIDE SEQUENCE [LARGE SCALE GENOMIC DNA]</scope>
    <source>
        <strain evidence="3">UTEX 1602</strain>
    </source>
</reference>
<organism evidence="2 3">
    <name type="scientific">Chlorella sorokiniana</name>
    <name type="common">Freshwater green alga</name>
    <dbReference type="NCBI Taxonomy" id="3076"/>
    <lineage>
        <taxon>Eukaryota</taxon>
        <taxon>Viridiplantae</taxon>
        <taxon>Chlorophyta</taxon>
        <taxon>core chlorophytes</taxon>
        <taxon>Trebouxiophyceae</taxon>
        <taxon>Chlorellales</taxon>
        <taxon>Chlorellaceae</taxon>
        <taxon>Chlorella clade</taxon>
        <taxon>Chlorella</taxon>
    </lineage>
</organism>
<keyword evidence="3" id="KW-1185">Reference proteome</keyword>
<evidence type="ECO:0000256" key="1">
    <source>
        <dbReference type="SAM" id="MobiDB-lite"/>
    </source>
</evidence>
<feature type="region of interest" description="Disordered" evidence="1">
    <location>
        <begin position="434"/>
        <end position="543"/>
    </location>
</feature>
<evidence type="ECO:0000313" key="2">
    <source>
        <dbReference type="EMBL" id="PRW20899.1"/>
    </source>
</evidence>
<gene>
    <name evidence="2" type="ORF">C2E21_8546</name>
</gene>
<dbReference type="EMBL" id="LHPG02000021">
    <property type="protein sequence ID" value="PRW20899.1"/>
    <property type="molecule type" value="Genomic_DNA"/>
</dbReference>
<dbReference type="Proteomes" id="UP000239899">
    <property type="component" value="Unassembled WGS sequence"/>
</dbReference>
<comment type="caution">
    <text evidence="2">The sequence shown here is derived from an EMBL/GenBank/DDBJ whole genome shotgun (WGS) entry which is preliminary data.</text>
</comment>
<name>A0A2P6TE40_CHLSO</name>
<dbReference type="OrthoDB" id="10421438at2759"/>
<sequence length="1600" mass="168583">MSTLPILMTHSGNCSITGKPSDANSMQRYTSMRCATCSEDQAVYFLRIDPQDAGCCASSAFLATWPLVARRDGLSAGLKAWGCTFDPSWAAFNSLLCGASNDTFTQLVAAASGASTACPAGVAAALNKNLLPLLTGSNISGPAVKDRDELKFTGIKLKEAVSTGYSQYWAVVYGPEGGLWKYPVSDIAFCSAPGQAFTSVTVDFLQNGQRLQQAFKTTHRAALLVSTCQNTSAADASCSFCTDIPPGPRVWVGDDKGFFYGAPCNDSRGSTPLGACHEWQATGRRKASTCNDGRCYAERLVPLAAGSNATGPLVGPRSLLDYTGIKLKDAVNARKFWGVVYDSNGALWKLPTDLLRYCDLGISPTQCTAKPGSQFRGEDTVSCEKDEECCAGMVCSDRACAPKAGSSYRNELGSSCTSHTECCDGLQCIARATTSGPSGKPGSTPAKPGSTTGAAGGTAGPKPSVKKTIKPQGSGGTTVTTTVVVGPTGTKCGTASKPCSGPSKPSNNKPTNNKPPSNAPSGNKPTNKKPNWPKPSGCKHCNHGKAGRKVWLGKDGEWIYRKPCNKPSNRLRKLSRCDVVELTGKRHSSSCNDKHCYAEVVVKRGHHGAVIKTGWVEEHKCGTQGSPFGPKNHPSCWCGPQTNNNNSPNKPTFKDMRLCRQVVKHPGAKYLVDLKTGGNGPRVWSGNYLNYQGVKLNKGGEYWLVVMGQDGNLYRYPERDTQYCKQGMGYPEECKPKPGSGRCEEGASCDNDTQCCEGLKCVDRGSKTTVMQDKYGVQASFSTTDPTFKLLDKQCAKEGVTPTDKNDLSKTNCRQVKPGGDKLVDKAGSRYSVLRDSQTKGFWTYPAKDLGFCGTPEAESACYMAVEDTLSNPDVCPPQADGSLALSPNNTCCQALADADSCWDSFATQDEPSVWTVGGKNYTMEDYLFGCNSTSDTGGEVACLTFDTYTWLAGKASSAENLGARQPEASPEELAAACDANEQCAGFTTDGWLKAAGGELVEFEGSGACDGYYQAQLDPSAKGQDCTDPPEGYPFFQHQDSPGDDLEGKLEGTPQQMADKCSETPGCAGFTSDGRMKSAIKEPLEAWANPTGDCDGIYAANARTGTDTASNCTTVEGFAFNAGQDSLGGDLASTTGKSVAALARLCASTPGCRAFTTAGSLKSSVSDPLEDWEDAGPCDGIYTSNAPAEPECSPPEVANYTFEAGKDSAGEELQLVTEFGSPADLAVACATLEGCAAFTTDGRLKAASDGSLVDWQGEGNCSGVYIRDEVPTAESVEANLAGVDEEQPCKVPNLANFSFYQGQDVAAEVMESMAVASAQEAADACLARLGCTGFSLVDGTASLKSGAGERYPMEQATPCDGYWLLTATEPPEGTEVPVETRIEDECPPEPPGYVFYPGKNSNGGDLEQRSGTLEELAAQCNENVQGCLGFTANGWLKSAVKSAEELDAWPDATPCAGLYMRNLGSNPLRESPPPESPPPESPSEPESPPPSPESPPPESPPPEQCDCSGADKGDYLAIASDLKWYASSCDTSASSTDVSKCAALEVTGTTQKCSGTCWVEVKIDGVAQWLEGAACGSVASWASDKLGSMDDAACAPVLVM</sequence>
<keyword evidence="2" id="KW-0378">Hydrolase</keyword>
<keyword evidence="2" id="KW-0347">Helicase</keyword>
<feature type="compositionally biased region" description="Pro residues" evidence="1">
    <location>
        <begin position="1470"/>
        <end position="1503"/>
    </location>
</feature>
<dbReference type="GO" id="GO:0004386">
    <property type="term" value="F:helicase activity"/>
    <property type="evidence" value="ECO:0007669"/>
    <property type="project" value="UniProtKB-KW"/>
</dbReference>
<evidence type="ECO:0000313" key="3">
    <source>
        <dbReference type="Proteomes" id="UP000239899"/>
    </source>
</evidence>
<proteinExistence type="predicted"/>
<feature type="compositionally biased region" description="Low complexity" evidence="1">
    <location>
        <begin position="477"/>
        <end position="530"/>
    </location>
</feature>
<accession>A0A2P6TE40</accession>
<protein>
    <submittedName>
        <fullName evidence="2">RNA helicase</fullName>
    </submittedName>
</protein>
<keyword evidence="2" id="KW-0547">Nucleotide-binding</keyword>
<feature type="compositionally biased region" description="Low complexity" evidence="1">
    <location>
        <begin position="444"/>
        <end position="453"/>
    </location>
</feature>
<keyword evidence="2" id="KW-0067">ATP-binding</keyword>